<keyword evidence="1" id="KW-1133">Transmembrane helix</keyword>
<organism evidence="2 3">
    <name type="scientific">Mycena metata</name>
    <dbReference type="NCBI Taxonomy" id="1033252"/>
    <lineage>
        <taxon>Eukaryota</taxon>
        <taxon>Fungi</taxon>
        <taxon>Dikarya</taxon>
        <taxon>Basidiomycota</taxon>
        <taxon>Agaricomycotina</taxon>
        <taxon>Agaricomycetes</taxon>
        <taxon>Agaricomycetidae</taxon>
        <taxon>Agaricales</taxon>
        <taxon>Marasmiineae</taxon>
        <taxon>Mycenaceae</taxon>
        <taxon>Mycena</taxon>
    </lineage>
</organism>
<feature type="transmembrane region" description="Helical" evidence="1">
    <location>
        <begin position="134"/>
        <end position="153"/>
    </location>
</feature>
<name>A0AAD7JFM3_9AGAR</name>
<keyword evidence="1" id="KW-0472">Membrane</keyword>
<proteinExistence type="predicted"/>
<keyword evidence="1" id="KW-0812">Transmembrane</keyword>
<feature type="transmembrane region" description="Helical" evidence="1">
    <location>
        <begin position="51"/>
        <end position="74"/>
    </location>
</feature>
<sequence>MDDPTLPGFLWDLFVCDLFETSVTIFFYGLYVNLFILAIYTLQRRRTYGRIWLLAVSWMLFVVGTLQTILRVMILTVLGRAVALLATHGQGELPTAEIIGLVRDRLGLELADNAVFAVNLYRCYLVWGYRVKPVLLPGILILATTAMAIVSLVEGSSSSDFLLLGGRLQITTTTTAYGLGLAANVLLMALTAGRIWWMRRTLTNIPGLHSSIDTRFSAVISIILESGSIYCFSAFSLAITLTTVGSNNNFYSVLVGIAHQAVNIAPTLTVVRVGLGPKLDGCSSGSQMVDLHPNLEVERFGVANMLGSA</sequence>
<evidence type="ECO:0000256" key="1">
    <source>
        <dbReference type="SAM" id="Phobius"/>
    </source>
</evidence>
<gene>
    <name evidence="2" type="ORF">B0H16DRAFT_1530363</name>
</gene>
<reference evidence="2" key="1">
    <citation type="submission" date="2023-03" db="EMBL/GenBank/DDBJ databases">
        <title>Massive genome expansion in bonnet fungi (Mycena s.s.) driven by repeated elements and novel gene families across ecological guilds.</title>
        <authorList>
            <consortium name="Lawrence Berkeley National Laboratory"/>
            <person name="Harder C.B."/>
            <person name="Miyauchi S."/>
            <person name="Viragh M."/>
            <person name="Kuo A."/>
            <person name="Thoen E."/>
            <person name="Andreopoulos B."/>
            <person name="Lu D."/>
            <person name="Skrede I."/>
            <person name="Drula E."/>
            <person name="Henrissat B."/>
            <person name="Morin E."/>
            <person name="Kohler A."/>
            <person name="Barry K."/>
            <person name="LaButti K."/>
            <person name="Morin E."/>
            <person name="Salamov A."/>
            <person name="Lipzen A."/>
            <person name="Mereny Z."/>
            <person name="Hegedus B."/>
            <person name="Baldrian P."/>
            <person name="Stursova M."/>
            <person name="Weitz H."/>
            <person name="Taylor A."/>
            <person name="Grigoriev I.V."/>
            <person name="Nagy L.G."/>
            <person name="Martin F."/>
            <person name="Kauserud H."/>
        </authorList>
    </citation>
    <scope>NUCLEOTIDE SEQUENCE</scope>
    <source>
        <strain evidence="2">CBHHK182m</strain>
    </source>
</reference>
<comment type="caution">
    <text evidence="2">The sequence shown here is derived from an EMBL/GenBank/DDBJ whole genome shotgun (WGS) entry which is preliminary data.</text>
</comment>
<evidence type="ECO:0000313" key="2">
    <source>
        <dbReference type="EMBL" id="KAJ7761716.1"/>
    </source>
</evidence>
<dbReference type="EMBL" id="JARKIB010000034">
    <property type="protein sequence ID" value="KAJ7761716.1"/>
    <property type="molecule type" value="Genomic_DNA"/>
</dbReference>
<accession>A0AAD7JFM3</accession>
<dbReference type="Proteomes" id="UP001215598">
    <property type="component" value="Unassembled WGS sequence"/>
</dbReference>
<feature type="transmembrane region" description="Helical" evidence="1">
    <location>
        <begin position="174"/>
        <end position="196"/>
    </location>
</feature>
<evidence type="ECO:0000313" key="3">
    <source>
        <dbReference type="Proteomes" id="UP001215598"/>
    </source>
</evidence>
<protein>
    <submittedName>
        <fullName evidence="2">Uncharacterized protein</fullName>
    </submittedName>
</protein>
<dbReference type="AlphaFoldDB" id="A0AAD7JFM3"/>
<feature type="transmembrane region" description="Helical" evidence="1">
    <location>
        <begin position="216"/>
        <end position="241"/>
    </location>
</feature>
<feature type="transmembrane region" description="Helical" evidence="1">
    <location>
        <begin position="25"/>
        <end position="42"/>
    </location>
</feature>
<keyword evidence="3" id="KW-1185">Reference proteome</keyword>